<feature type="domain" description="Ig-like" evidence="1">
    <location>
        <begin position="1"/>
        <end position="75"/>
    </location>
</feature>
<protein>
    <recommendedName>
        <fullName evidence="5">Neurotrimin</fullName>
    </recommendedName>
</protein>
<dbReference type="SMART" id="SM00409">
    <property type="entry name" value="IG"/>
    <property type="match status" value="3"/>
</dbReference>
<dbReference type="InterPro" id="IPR036116">
    <property type="entry name" value="FN3_sf"/>
</dbReference>
<dbReference type="CDD" id="cd00096">
    <property type="entry name" value="Ig"/>
    <property type="match status" value="1"/>
</dbReference>
<dbReference type="PROSITE" id="PS50853">
    <property type="entry name" value="FN3"/>
    <property type="match status" value="1"/>
</dbReference>
<feature type="domain" description="Ig-like" evidence="1">
    <location>
        <begin position="175"/>
        <end position="271"/>
    </location>
</feature>
<evidence type="ECO:0000313" key="3">
    <source>
        <dbReference type="EMBL" id="KAK6168493.1"/>
    </source>
</evidence>
<dbReference type="GO" id="GO:0008046">
    <property type="term" value="F:axon guidance receptor activity"/>
    <property type="evidence" value="ECO:0007669"/>
    <property type="project" value="TreeGrafter"/>
</dbReference>
<dbReference type="GO" id="GO:0043025">
    <property type="term" value="C:neuronal cell body"/>
    <property type="evidence" value="ECO:0007669"/>
    <property type="project" value="TreeGrafter"/>
</dbReference>
<feature type="domain" description="Fibronectin type-III" evidence="2">
    <location>
        <begin position="273"/>
        <end position="378"/>
    </location>
</feature>
<accession>A0AAN8G9A0</accession>
<dbReference type="GO" id="GO:0050808">
    <property type="term" value="P:synapse organization"/>
    <property type="evidence" value="ECO:0007669"/>
    <property type="project" value="TreeGrafter"/>
</dbReference>
<dbReference type="Pfam" id="PF13927">
    <property type="entry name" value="Ig_3"/>
    <property type="match status" value="2"/>
</dbReference>
<dbReference type="GO" id="GO:0007156">
    <property type="term" value="P:homophilic cell adhesion via plasma membrane adhesion molecules"/>
    <property type="evidence" value="ECO:0007669"/>
    <property type="project" value="TreeGrafter"/>
</dbReference>
<evidence type="ECO:0000313" key="4">
    <source>
        <dbReference type="Proteomes" id="UP001347796"/>
    </source>
</evidence>
<feature type="domain" description="Ig-like" evidence="1">
    <location>
        <begin position="85"/>
        <end position="158"/>
    </location>
</feature>
<comment type="caution">
    <text evidence="3">The sequence shown here is derived from an EMBL/GenBank/DDBJ whole genome shotgun (WGS) entry which is preliminary data.</text>
</comment>
<dbReference type="InterPro" id="IPR003599">
    <property type="entry name" value="Ig_sub"/>
</dbReference>
<keyword evidence="4" id="KW-1185">Reference proteome</keyword>
<dbReference type="CDD" id="cd00063">
    <property type="entry name" value="FN3"/>
    <property type="match status" value="1"/>
</dbReference>
<sequence length="422" mass="47723">MRGHNVTINCRVRNLGAYNVFWLKDTTVLSLNHLIMTSNARFSIIGRYNLQIINLQDEDEGKYQCQISVSPAKVQFNYLMVTVPPAVKIVNKSRNVEVTLHDTVHLQCSATGRPQPNITWVRQDKKMPNGEDYAYGDKLTLTDLQYNHGGMYKCIASNDVGEDAEDFFRVKIYYPPIIHTAETVIITGPNEEISIPCVVSAQPAPKIEWRHNGTKVSLRNLPQNKELKVLEDGFKTDYSLYIKGVTDMDFGNYSCMAKNIKGKTVHNLVLTPLPSKVEIVSDIEGNYSSVYDLKWMVVSVVRPSNYRLLIRSIINETLTSEWNQTDIPAEPDTGSIHAQSYTIRDLQPETMYEVILQAHNSYGWGESSDLFMFETNKAGFTPPTPTVRNPHIHSRDDSNAAMKLTAAHSLFLLSFLLPLFLS</sequence>
<dbReference type="PROSITE" id="PS50835">
    <property type="entry name" value="IG_LIKE"/>
    <property type="match status" value="3"/>
</dbReference>
<dbReference type="SMART" id="SM00060">
    <property type="entry name" value="FN3"/>
    <property type="match status" value="1"/>
</dbReference>
<dbReference type="FunFam" id="2.60.40.10:FF:000130">
    <property type="entry name" value="Hemicentin 1"/>
    <property type="match status" value="1"/>
</dbReference>
<dbReference type="Gene3D" id="2.60.40.10">
    <property type="entry name" value="Immunoglobulins"/>
    <property type="match status" value="4"/>
</dbReference>
<reference evidence="3 4" key="1">
    <citation type="submission" date="2024-01" db="EMBL/GenBank/DDBJ databases">
        <title>The genome of the rayed Mediterranean limpet Patella caerulea (Linnaeus, 1758).</title>
        <authorList>
            <person name="Anh-Thu Weber A."/>
            <person name="Halstead-Nussloch G."/>
        </authorList>
    </citation>
    <scope>NUCLEOTIDE SEQUENCE [LARGE SCALE GENOMIC DNA]</scope>
    <source>
        <strain evidence="3">AATW-2023a</strain>
        <tissue evidence="3">Whole specimen</tissue>
    </source>
</reference>
<dbReference type="SMART" id="SM00408">
    <property type="entry name" value="IGc2"/>
    <property type="match status" value="3"/>
</dbReference>
<dbReference type="GO" id="GO:0030424">
    <property type="term" value="C:axon"/>
    <property type="evidence" value="ECO:0007669"/>
    <property type="project" value="TreeGrafter"/>
</dbReference>
<evidence type="ECO:0008006" key="5">
    <source>
        <dbReference type="Google" id="ProtNLM"/>
    </source>
</evidence>
<dbReference type="InterPro" id="IPR003961">
    <property type="entry name" value="FN3_dom"/>
</dbReference>
<dbReference type="InterPro" id="IPR013783">
    <property type="entry name" value="Ig-like_fold"/>
</dbReference>
<dbReference type="InterPro" id="IPR003598">
    <property type="entry name" value="Ig_sub2"/>
</dbReference>
<dbReference type="AlphaFoldDB" id="A0AAN8G9A0"/>
<dbReference type="InterPro" id="IPR007110">
    <property type="entry name" value="Ig-like_dom"/>
</dbReference>
<dbReference type="PANTHER" id="PTHR45080:SF38">
    <property type="entry name" value="FI23916P1-RELATED"/>
    <property type="match status" value="1"/>
</dbReference>
<dbReference type="Proteomes" id="UP001347796">
    <property type="component" value="Unassembled WGS sequence"/>
</dbReference>
<dbReference type="SUPFAM" id="SSF49265">
    <property type="entry name" value="Fibronectin type III"/>
    <property type="match status" value="1"/>
</dbReference>
<dbReference type="Pfam" id="PF00041">
    <property type="entry name" value="fn3"/>
    <property type="match status" value="1"/>
</dbReference>
<dbReference type="EMBL" id="JAZGQO010000016">
    <property type="protein sequence ID" value="KAK6168493.1"/>
    <property type="molecule type" value="Genomic_DNA"/>
</dbReference>
<evidence type="ECO:0000259" key="1">
    <source>
        <dbReference type="PROSITE" id="PS50835"/>
    </source>
</evidence>
<gene>
    <name evidence="3" type="ORF">SNE40_021013</name>
</gene>
<evidence type="ECO:0000259" key="2">
    <source>
        <dbReference type="PROSITE" id="PS50853"/>
    </source>
</evidence>
<dbReference type="InterPro" id="IPR050958">
    <property type="entry name" value="Cell_Adh-Cytoskel_Orgn"/>
</dbReference>
<dbReference type="Pfam" id="PF00047">
    <property type="entry name" value="ig"/>
    <property type="match status" value="1"/>
</dbReference>
<name>A0AAN8G9A0_PATCE</name>
<dbReference type="SUPFAM" id="SSF48726">
    <property type="entry name" value="Immunoglobulin"/>
    <property type="match status" value="3"/>
</dbReference>
<dbReference type="InterPro" id="IPR036179">
    <property type="entry name" value="Ig-like_dom_sf"/>
</dbReference>
<organism evidence="3 4">
    <name type="scientific">Patella caerulea</name>
    <name type="common">Rayed Mediterranean limpet</name>
    <dbReference type="NCBI Taxonomy" id="87958"/>
    <lineage>
        <taxon>Eukaryota</taxon>
        <taxon>Metazoa</taxon>
        <taxon>Spiralia</taxon>
        <taxon>Lophotrochozoa</taxon>
        <taxon>Mollusca</taxon>
        <taxon>Gastropoda</taxon>
        <taxon>Patellogastropoda</taxon>
        <taxon>Patelloidea</taxon>
        <taxon>Patellidae</taxon>
        <taxon>Patella</taxon>
    </lineage>
</organism>
<proteinExistence type="predicted"/>
<dbReference type="InterPro" id="IPR013151">
    <property type="entry name" value="Immunoglobulin_dom"/>
</dbReference>
<dbReference type="GO" id="GO:0005886">
    <property type="term" value="C:plasma membrane"/>
    <property type="evidence" value="ECO:0007669"/>
    <property type="project" value="TreeGrafter"/>
</dbReference>
<dbReference type="PANTHER" id="PTHR45080">
    <property type="entry name" value="CONTACTIN 5"/>
    <property type="match status" value="1"/>
</dbReference>